<evidence type="ECO:0000313" key="1">
    <source>
        <dbReference type="EMBL" id="ACR69512.1"/>
    </source>
</evidence>
<dbReference type="KEGG" id="eic:NT01EI_2341"/>
<dbReference type="Proteomes" id="UP000001485">
    <property type="component" value="Chromosome"/>
</dbReference>
<reference evidence="2" key="1">
    <citation type="submission" date="2009-03" db="EMBL/GenBank/DDBJ databases">
        <title>Complete genome sequence of Edwardsiella ictaluri 93-146.</title>
        <authorList>
            <person name="Williams M.L."/>
            <person name="Gillaspy A.F."/>
            <person name="Dyer D.W."/>
            <person name="Thune R.L."/>
            <person name="Waldbieser G.C."/>
            <person name="Schuster S.C."/>
            <person name="Gipson J."/>
            <person name="Zaitshik J."/>
            <person name="Landry C."/>
            <person name="Lawrence M.L."/>
        </authorList>
    </citation>
    <scope>NUCLEOTIDE SEQUENCE [LARGE SCALE GENOMIC DNA]</scope>
    <source>
        <strain evidence="2">93-146</strain>
    </source>
</reference>
<reference evidence="1 2" key="2">
    <citation type="journal article" date="2012" name="J. Bacteriol.">
        <title>Genome Sequence of Edwardsiella ictaluri 93-146, a Strain Associated with a Natural Channel Catfish Outbreak of Enteric Septicemia of Catfish.</title>
        <authorList>
            <person name="Williams M.L."/>
            <person name="Gillaspy A.F."/>
            <person name="Dyer D.W."/>
            <person name="Thune R.L."/>
            <person name="Waldbieser G.C."/>
            <person name="Schuster S.C."/>
            <person name="Gipson J."/>
            <person name="Zaitshik J."/>
            <person name="Landry C."/>
            <person name="Banes M.M."/>
            <person name="Lawrence M.L."/>
        </authorList>
    </citation>
    <scope>NUCLEOTIDE SEQUENCE [LARGE SCALE GENOMIC DNA]</scope>
    <source>
        <strain evidence="1 2">93-146</strain>
    </source>
</reference>
<evidence type="ECO:0000313" key="2">
    <source>
        <dbReference type="Proteomes" id="UP000001485"/>
    </source>
</evidence>
<accession>C5B8E2</accession>
<dbReference type="EMBL" id="CP001600">
    <property type="protein sequence ID" value="ACR69512.1"/>
    <property type="molecule type" value="Genomic_DNA"/>
</dbReference>
<gene>
    <name evidence="1" type="ordered locus">NT01EI_2341</name>
</gene>
<proteinExistence type="predicted"/>
<sequence length="75" mass="8027">MIHTDTAAAVFLFSHPPATPIYTYPYPVAIRGPRVLAPQRNLAIVDATAGCLKNHLAMAIATRLEKAAEIGAPLF</sequence>
<dbReference type="AlphaFoldDB" id="C5B8E2"/>
<organism evidence="1 2">
    <name type="scientific">Edwardsiella ictaluri (strain 93-146)</name>
    <dbReference type="NCBI Taxonomy" id="634503"/>
    <lineage>
        <taxon>Bacteria</taxon>
        <taxon>Pseudomonadati</taxon>
        <taxon>Pseudomonadota</taxon>
        <taxon>Gammaproteobacteria</taxon>
        <taxon>Enterobacterales</taxon>
        <taxon>Hafniaceae</taxon>
        <taxon>Edwardsiella</taxon>
    </lineage>
</organism>
<protein>
    <submittedName>
        <fullName evidence="1">Uncharacterized protein</fullName>
    </submittedName>
</protein>
<dbReference type="HOGENOM" id="CLU_2665290_0_0_6"/>
<name>C5B8E2_EDWI9</name>